<accession>A0A0G0RF41</accession>
<dbReference type="PANTHER" id="PTHR43204:SF1">
    <property type="entry name" value="ABC TRANSPORTER I FAMILY MEMBER 6, CHLOROPLASTIC"/>
    <property type="match status" value="1"/>
</dbReference>
<organism evidence="5 6">
    <name type="scientific">Candidatus Curtissbacteria bacterium GW2011_GWA1_40_16</name>
    <dbReference type="NCBI Taxonomy" id="1618405"/>
    <lineage>
        <taxon>Bacteria</taxon>
        <taxon>Candidatus Curtissiibacteriota</taxon>
    </lineage>
</organism>
<evidence type="ECO:0000256" key="1">
    <source>
        <dbReference type="ARBA" id="ARBA00006216"/>
    </source>
</evidence>
<dbReference type="EMBL" id="LBYI01000003">
    <property type="protein sequence ID" value="KKR51068.1"/>
    <property type="molecule type" value="Genomic_DNA"/>
</dbReference>
<comment type="similarity">
    <text evidence="1">Belongs to the ABC transporter superfamily. Ycf16 family.</text>
</comment>
<dbReference type="InterPro" id="IPR003439">
    <property type="entry name" value="ABC_transporter-like_ATP-bd"/>
</dbReference>
<gene>
    <name evidence="5" type="ORF">UT84_C0003G0063</name>
</gene>
<dbReference type="AlphaFoldDB" id="A0A0G0RF41"/>
<protein>
    <submittedName>
        <fullName evidence="5">FeS assembly ATPase SufC</fullName>
    </submittedName>
</protein>
<dbReference type="PROSITE" id="PS00211">
    <property type="entry name" value="ABC_TRANSPORTER_1"/>
    <property type="match status" value="1"/>
</dbReference>
<keyword evidence="2" id="KW-0547">Nucleotide-binding</keyword>
<sequence length="275" mass="30076">MNLQIKNLKVNTSTKLSAGVGDKEILKGVNLEVGGGQVHVVMGPNGSGKSTLAQVIAGHPFYKIVGGSIVVDGKNINKLSPDKRAKLGIFLGFQNPIEIPGVSVFNVMRKAIQGTSKNRKTPVKGQAFVPDLSKLRPDLKLSEFRQQLLEHASSLKLSNDHLSRSFNEGFSGGEKKRNEILQMLALSPKLVILDEIDSGLDVDGLKLVAGAIKKFAHTNRRSSLVIITHYARILKYIKADFVHVMADGRIVKSGKQKLASEIEEKGYEKWQTQSQ</sequence>
<dbReference type="SMART" id="SM00382">
    <property type="entry name" value="AAA"/>
    <property type="match status" value="1"/>
</dbReference>
<dbReference type="GO" id="GO:0016887">
    <property type="term" value="F:ATP hydrolysis activity"/>
    <property type="evidence" value="ECO:0007669"/>
    <property type="project" value="InterPro"/>
</dbReference>
<dbReference type="InterPro" id="IPR017871">
    <property type="entry name" value="ABC_transporter-like_CS"/>
</dbReference>
<feature type="domain" description="ABC transporter" evidence="4">
    <location>
        <begin position="3"/>
        <end position="272"/>
    </location>
</feature>
<reference evidence="5 6" key="1">
    <citation type="journal article" date="2015" name="Nature">
        <title>rRNA introns, odd ribosomes, and small enigmatic genomes across a large radiation of phyla.</title>
        <authorList>
            <person name="Brown C.T."/>
            <person name="Hug L.A."/>
            <person name="Thomas B.C."/>
            <person name="Sharon I."/>
            <person name="Castelle C.J."/>
            <person name="Singh A."/>
            <person name="Wilkins M.J."/>
            <person name="Williams K.H."/>
            <person name="Banfield J.F."/>
        </authorList>
    </citation>
    <scope>NUCLEOTIDE SEQUENCE [LARGE SCALE GENOMIC DNA]</scope>
</reference>
<dbReference type="Pfam" id="PF00005">
    <property type="entry name" value="ABC_tran"/>
    <property type="match status" value="1"/>
</dbReference>
<dbReference type="GO" id="GO:0005524">
    <property type="term" value="F:ATP binding"/>
    <property type="evidence" value="ECO:0007669"/>
    <property type="project" value="UniProtKB-KW"/>
</dbReference>
<dbReference type="SUPFAM" id="SSF52540">
    <property type="entry name" value="P-loop containing nucleoside triphosphate hydrolases"/>
    <property type="match status" value="1"/>
</dbReference>
<dbReference type="InterPro" id="IPR003593">
    <property type="entry name" value="AAA+_ATPase"/>
</dbReference>
<evidence type="ECO:0000256" key="2">
    <source>
        <dbReference type="ARBA" id="ARBA00022741"/>
    </source>
</evidence>
<dbReference type="InterPro" id="IPR027417">
    <property type="entry name" value="P-loop_NTPase"/>
</dbReference>
<evidence type="ECO:0000256" key="3">
    <source>
        <dbReference type="ARBA" id="ARBA00022840"/>
    </source>
</evidence>
<dbReference type="PANTHER" id="PTHR43204">
    <property type="entry name" value="ABC TRANSPORTER I FAMILY MEMBER 6, CHLOROPLASTIC"/>
    <property type="match status" value="1"/>
</dbReference>
<dbReference type="PROSITE" id="PS50893">
    <property type="entry name" value="ABC_TRANSPORTER_2"/>
    <property type="match status" value="1"/>
</dbReference>
<comment type="caution">
    <text evidence="5">The sequence shown here is derived from an EMBL/GenBank/DDBJ whole genome shotgun (WGS) entry which is preliminary data.</text>
</comment>
<keyword evidence="3" id="KW-0067">ATP-binding</keyword>
<dbReference type="NCBIfam" id="TIGR01978">
    <property type="entry name" value="sufC"/>
    <property type="match status" value="1"/>
</dbReference>
<evidence type="ECO:0000313" key="5">
    <source>
        <dbReference type="EMBL" id="KKR51068.1"/>
    </source>
</evidence>
<name>A0A0G0RF41_9BACT</name>
<dbReference type="PATRIC" id="fig|1618405.3.peg.271"/>
<evidence type="ECO:0000259" key="4">
    <source>
        <dbReference type="PROSITE" id="PS50893"/>
    </source>
</evidence>
<dbReference type="Gene3D" id="3.40.50.300">
    <property type="entry name" value="P-loop containing nucleotide triphosphate hydrolases"/>
    <property type="match status" value="1"/>
</dbReference>
<dbReference type="CDD" id="cd03217">
    <property type="entry name" value="ABC_FeS_Assembly"/>
    <property type="match status" value="1"/>
</dbReference>
<proteinExistence type="inferred from homology"/>
<dbReference type="InterPro" id="IPR010230">
    <property type="entry name" value="FeS-cluster_ATPase_SufC"/>
</dbReference>
<evidence type="ECO:0000313" key="6">
    <source>
        <dbReference type="Proteomes" id="UP000034531"/>
    </source>
</evidence>
<dbReference type="Proteomes" id="UP000034531">
    <property type="component" value="Unassembled WGS sequence"/>
</dbReference>